<sequence>MIRLEYLFQQLIAYSQSPTPASQHVTFSMLFEIMDVCDRGDSRNWVLQEIDKQKASLESFRHTPGVDIESLDKTLLQLTTVAKNLQTSTKLGFYVRENEWLLSLKNRFLTPGGTSPMDFPSYTAWLNGNESERVRVIQQLIAPFMPMYEAITQSLRVLREAALPSMESSKDNGVFEKSIGGKVYQMARVWLPKGQRIYPEISGNKHVIMIRFFRISENFRQQLITEPQGFRMALCQI</sequence>
<protein>
    <recommendedName>
        <fullName evidence="7">Cell division protein ZapD</fullName>
    </recommendedName>
</protein>
<accession>V8FZ06</accession>
<dbReference type="PANTHER" id="PTHR39455:SF1">
    <property type="entry name" value="CELL DIVISION PROTEIN ZAPD"/>
    <property type="match status" value="1"/>
</dbReference>
<evidence type="ECO:0000313" key="6">
    <source>
        <dbReference type="Proteomes" id="UP000018766"/>
    </source>
</evidence>
<dbReference type="InterPro" id="IPR036268">
    <property type="entry name" value="ZapD_sf"/>
</dbReference>
<dbReference type="AlphaFoldDB" id="V8FZ06"/>
<dbReference type="InterPro" id="IPR009777">
    <property type="entry name" value="ZapD"/>
</dbReference>
<keyword evidence="4" id="KW-0131">Cell cycle</keyword>
<proteinExistence type="predicted"/>
<keyword evidence="1" id="KW-0963">Cytoplasm</keyword>
<dbReference type="Proteomes" id="UP000018766">
    <property type="component" value="Unassembled WGS sequence"/>
</dbReference>
<dbReference type="Gene3D" id="1.10.3900.10">
    <property type="entry name" value="YacF-like"/>
    <property type="match status" value="1"/>
</dbReference>
<reference evidence="5 6" key="1">
    <citation type="submission" date="2013-11" db="EMBL/GenBank/DDBJ databases">
        <title>Genomic analysis of Pelistega sp. HM-7.</title>
        <authorList>
            <person name="Kumbhare S.V."/>
            <person name="Shetty S.A."/>
            <person name="Sharma O."/>
            <person name="Dhotre D.P."/>
        </authorList>
    </citation>
    <scope>NUCLEOTIDE SEQUENCE [LARGE SCALE GENOMIC DNA]</scope>
    <source>
        <strain evidence="5 6">HM-7</strain>
    </source>
</reference>
<dbReference type="PANTHER" id="PTHR39455">
    <property type="entry name" value="CELL DIVISION PROTEIN ZAPD"/>
    <property type="match status" value="1"/>
</dbReference>
<keyword evidence="3" id="KW-0717">Septation</keyword>
<dbReference type="EMBL" id="AYSV01000100">
    <property type="protein sequence ID" value="ETD68943.1"/>
    <property type="molecule type" value="Genomic_DNA"/>
</dbReference>
<keyword evidence="2" id="KW-0132">Cell division</keyword>
<organism evidence="5 6">
    <name type="scientific">Pelistega indica</name>
    <dbReference type="NCBI Taxonomy" id="1414851"/>
    <lineage>
        <taxon>Bacteria</taxon>
        <taxon>Pseudomonadati</taxon>
        <taxon>Pseudomonadota</taxon>
        <taxon>Betaproteobacteria</taxon>
        <taxon>Burkholderiales</taxon>
        <taxon>Alcaligenaceae</taxon>
        <taxon>Pelistega</taxon>
    </lineage>
</organism>
<evidence type="ECO:0000256" key="4">
    <source>
        <dbReference type="ARBA" id="ARBA00023306"/>
    </source>
</evidence>
<evidence type="ECO:0000256" key="1">
    <source>
        <dbReference type="ARBA" id="ARBA00022490"/>
    </source>
</evidence>
<evidence type="ECO:0000256" key="2">
    <source>
        <dbReference type="ARBA" id="ARBA00022618"/>
    </source>
</evidence>
<dbReference type="Gene3D" id="2.60.440.10">
    <property type="entry name" value="YacF-like domains"/>
    <property type="match status" value="1"/>
</dbReference>
<dbReference type="Pfam" id="PF07072">
    <property type="entry name" value="ZapD"/>
    <property type="match status" value="1"/>
</dbReference>
<dbReference type="GO" id="GO:0000917">
    <property type="term" value="P:division septum assembly"/>
    <property type="evidence" value="ECO:0007669"/>
    <property type="project" value="UniProtKB-KW"/>
</dbReference>
<gene>
    <name evidence="5" type="ORF">V757_09715</name>
</gene>
<dbReference type="GO" id="GO:0032153">
    <property type="term" value="C:cell division site"/>
    <property type="evidence" value="ECO:0007669"/>
    <property type="project" value="TreeGrafter"/>
</dbReference>
<evidence type="ECO:0008006" key="7">
    <source>
        <dbReference type="Google" id="ProtNLM"/>
    </source>
</evidence>
<keyword evidence="6" id="KW-1185">Reference proteome</keyword>
<dbReference type="GO" id="GO:0043093">
    <property type="term" value="P:FtsZ-dependent cytokinesis"/>
    <property type="evidence" value="ECO:0007669"/>
    <property type="project" value="TreeGrafter"/>
</dbReference>
<comment type="caution">
    <text evidence="5">The sequence shown here is derived from an EMBL/GenBank/DDBJ whole genome shotgun (WGS) entry which is preliminary data.</text>
</comment>
<evidence type="ECO:0000256" key="3">
    <source>
        <dbReference type="ARBA" id="ARBA00023210"/>
    </source>
</evidence>
<dbReference type="InterPro" id="IPR027462">
    <property type="entry name" value="ZapD_C"/>
</dbReference>
<name>V8FZ06_9BURK</name>
<dbReference type="SUPFAM" id="SSF160950">
    <property type="entry name" value="YacF-like"/>
    <property type="match status" value="1"/>
</dbReference>
<evidence type="ECO:0000313" key="5">
    <source>
        <dbReference type="EMBL" id="ETD68943.1"/>
    </source>
</evidence>